<sequence>MGQSLNGVVRSTFLRTLELMPGELRRAPLASWNESVFRYFFCRQLHGVDEGVKQFVECERIDLVVHRGEEKAFVEFKFYVHPQRFDPYTGVSSGFKGGPSPQNLHEFQRCVQQLHDRKSVPGLSKYIVLAYADPVVAGPPGKRYSDYYDDYRHSDENIALDVQESVGPFDILKDRIQAKLFTVRTPGEG</sequence>
<accession>A0A6N3JW46</accession>
<dbReference type="EMBL" id="CP031263">
    <property type="protein sequence ID" value="AXH89677.1"/>
    <property type="molecule type" value="Genomic_DNA"/>
</dbReference>
<proteinExistence type="predicted"/>
<evidence type="ECO:0000313" key="1">
    <source>
        <dbReference type="EMBL" id="AXH89677.1"/>
    </source>
</evidence>
<reference evidence="1 2" key="2">
    <citation type="submission" date="2018-08" db="EMBL/GenBank/DDBJ databases">
        <title>Streptomyces kandeliansis sp. nov., an endophytic bacterium isolated from mangrove plant.</title>
        <authorList>
            <person name="Wang R."/>
        </authorList>
    </citation>
    <scope>NUCLEOTIDE SEQUENCE [LARGE SCALE GENOMIC DNA]</scope>
    <source>
        <strain evidence="2">H14(2018)</strain>
    </source>
</reference>
<gene>
    <name evidence="1" type="ORF">DVH21_06865</name>
</gene>
<dbReference type="AlphaFoldDB" id="A0A6N3JW46"/>
<evidence type="ECO:0000313" key="2">
    <source>
        <dbReference type="Proteomes" id="UP000253958"/>
    </source>
</evidence>
<name>A0A6N3JW46_9ACTN</name>
<dbReference type="RefSeq" id="WP_114919093.1">
    <property type="nucleotide sequence ID" value="NZ_CP031263.1"/>
</dbReference>
<reference evidence="1 2" key="1">
    <citation type="submission" date="2018-07" db="EMBL/GenBank/DDBJ databases">
        <authorList>
            <person name="Ye Y."/>
        </authorList>
    </citation>
    <scope>NUCLEOTIDE SEQUENCE [LARGE SCALE GENOMIC DNA]</scope>
    <source>
        <strain evidence="2">H14(2018)</strain>
    </source>
</reference>
<protein>
    <submittedName>
        <fullName evidence="1">Uncharacterized protein</fullName>
    </submittedName>
</protein>
<dbReference type="Proteomes" id="UP000253958">
    <property type="component" value="Chromosome"/>
</dbReference>
<organism evidence="1 2">
    <name type="scientific">Micromonospora aurantiaca</name>
    <name type="common">nom. illeg.</name>
    <dbReference type="NCBI Taxonomy" id="47850"/>
    <lineage>
        <taxon>Bacteria</taxon>
        <taxon>Bacillati</taxon>
        <taxon>Actinomycetota</taxon>
        <taxon>Actinomycetes</taxon>
        <taxon>Micromonosporales</taxon>
        <taxon>Micromonosporaceae</taxon>
        <taxon>Micromonospora</taxon>
    </lineage>
</organism>